<evidence type="ECO:0000313" key="2">
    <source>
        <dbReference type="EMBL" id="CRZ05132.1"/>
    </source>
</evidence>
<protein>
    <submittedName>
        <fullName evidence="2">Uncharacterized protein</fullName>
    </submittedName>
</protein>
<dbReference type="AlphaFoldDB" id="A0A0H5QTS0"/>
<organism evidence="2">
    <name type="scientific">Spongospora subterranea</name>
    <dbReference type="NCBI Taxonomy" id="70186"/>
    <lineage>
        <taxon>Eukaryota</taxon>
        <taxon>Sar</taxon>
        <taxon>Rhizaria</taxon>
        <taxon>Endomyxa</taxon>
        <taxon>Phytomyxea</taxon>
        <taxon>Plasmodiophorida</taxon>
        <taxon>Plasmodiophoridae</taxon>
        <taxon>Spongospora</taxon>
    </lineage>
</organism>
<name>A0A0H5QTS0_9EUKA</name>
<evidence type="ECO:0000256" key="1">
    <source>
        <dbReference type="SAM" id="MobiDB-lite"/>
    </source>
</evidence>
<dbReference type="EMBL" id="HACM01004690">
    <property type="protein sequence ID" value="CRZ05132.1"/>
    <property type="molecule type" value="Transcribed_RNA"/>
</dbReference>
<reference evidence="2" key="1">
    <citation type="submission" date="2015-04" db="EMBL/GenBank/DDBJ databases">
        <title>The genome sequence of the plant pathogenic Rhizarian Plasmodiophora brassicae reveals insights in its biotrophic life cycle and the origin of chitin synthesis.</title>
        <authorList>
            <person name="Schwelm A."/>
            <person name="Fogelqvist J."/>
            <person name="Knaust A."/>
            <person name="Julke S."/>
            <person name="Lilja T."/>
            <person name="Dhandapani V."/>
            <person name="Bonilla-Rosso G."/>
            <person name="Karlsson M."/>
            <person name="Shevchenko A."/>
            <person name="Choi S.R."/>
            <person name="Kim H.G."/>
            <person name="Park J.Y."/>
            <person name="Lim Y.P."/>
            <person name="Ludwig-Muller J."/>
            <person name="Dixelius C."/>
        </authorList>
    </citation>
    <scope>NUCLEOTIDE SEQUENCE</scope>
    <source>
        <tissue evidence="2">Potato root galls</tissue>
    </source>
</reference>
<feature type="region of interest" description="Disordered" evidence="1">
    <location>
        <begin position="34"/>
        <end position="55"/>
    </location>
</feature>
<accession>A0A0H5QTS0</accession>
<sequence>MRLLLNKRGVCDYELDPHSAGFVSAITSSEAGSFSLEADGSSPREANGSSLGEAPEGTSFLICTKIMVMLSHPSPPAVGAKHLSRTLSHTAESLLSYKSQKPPRSISISSVI</sequence>
<proteinExistence type="predicted"/>